<dbReference type="Pfam" id="PF09203">
    <property type="entry name" value="MspA"/>
    <property type="match status" value="1"/>
</dbReference>
<feature type="chain" id="PRO_5007512628" evidence="2">
    <location>
        <begin position="39"/>
        <end position="266"/>
    </location>
</feature>
<dbReference type="PATRIC" id="fig|1653479.3.peg.2812"/>
<keyword evidence="4" id="KW-1185">Reference proteome</keyword>
<dbReference type="InterPro" id="IPR015286">
    <property type="entry name" value="Porin_fam_mycobact-type"/>
</dbReference>
<dbReference type="RefSeq" id="WP_032371232.1">
    <property type="nucleotide sequence ID" value="NZ_CP015220.1"/>
</dbReference>
<proteinExistence type="predicted"/>
<sequence>MTEIQKSRRSRGLKSMSVAVAASASVVGLVLGTGTASAAVDSAKSIVDADGNTVTLTLSDSFVSGVAPLDGNPLTREWFYDGRASFDVQGPTADDFEGTLTAGLQIGYPLSLDGGVSVEWASPSANLGISSGNDSSVGFEGELGDLLPGADGELPDFGSLPISSKATSGSGLDVGVQLIPQATATIDLAPGGGVVQSESAIATFNEEANISKTEGDAAGAQGSIQLAGVHGTATGILGNVTVRPYVTLLSAKGDSITTYGPATRLN</sequence>
<keyword evidence="1 2" id="KW-0732">Signal</keyword>
<dbReference type="Proteomes" id="UP000076038">
    <property type="component" value="Chromosome"/>
</dbReference>
<gene>
    <name evidence="3" type="primary">mspA</name>
    <name evidence="3" type="ORF">A3Q41_02781</name>
</gene>
<accession>A0A143QLN0</accession>
<dbReference type="EMBL" id="CP015220">
    <property type="protein sequence ID" value="AMY24075.1"/>
    <property type="molecule type" value="Genomic_DNA"/>
</dbReference>
<evidence type="ECO:0000256" key="2">
    <source>
        <dbReference type="SAM" id="SignalP"/>
    </source>
</evidence>
<evidence type="ECO:0000256" key="1">
    <source>
        <dbReference type="ARBA" id="ARBA00022729"/>
    </source>
</evidence>
<dbReference type="SUPFAM" id="SSF56959">
    <property type="entry name" value="Leukocidin-like"/>
    <property type="match status" value="1"/>
</dbReference>
<feature type="signal peptide" evidence="2">
    <location>
        <begin position="1"/>
        <end position="38"/>
    </location>
</feature>
<organism evidence="3 4">
    <name type="scientific">Rhodococcoides fascians</name>
    <name type="common">Rhodococcus fascians</name>
    <dbReference type="NCBI Taxonomy" id="1828"/>
    <lineage>
        <taxon>Bacteria</taxon>
        <taxon>Bacillati</taxon>
        <taxon>Actinomycetota</taxon>
        <taxon>Actinomycetes</taxon>
        <taxon>Mycobacteriales</taxon>
        <taxon>Nocardiaceae</taxon>
        <taxon>Rhodococcoides</taxon>
    </lineage>
</organism>
<dbReference type="Gene3D" id="2.10.300.10">
    <property type="entry name" value="Porin MspA ribbon domain"/>
    <property type="match status" value="1"/>
</dbReference>
<name>A0A143QLN0_RHOFA</name>
<reference evidence="3 4" key="1">
    <citation type="journal article" date="2016" name="Genome Announc.">
        <title>Complete Genome and Plasmid Sequences for Rhodococcus fascians D188 and Draft Sequences for Rhodococcus Isolates PBTS 1 and PBTS 2.</title>
        <authorList>
            <person name="Stamler R.A."/>
            <person name="Vereecke D."/>
            <person name="Zhang Y."/>
            <person name="Schilkey F."/>
            <person name="Devitt N."/>
            <person name="Randall J.J."/>
        </authorList>
    </citation>
    <scope>NUCLEOTIDE SEQUENCE [LARGE SCALE GENOMIC DNA]</scope>
    <source>
        <strain evidence="3 4">PBTS2</strain>
    </source>
</reference>
<dbReference type="KEGG" id="rhs:A3Q41_02781"/>
<dbReference type="OrthoDB" id="4569497at2"/>
<evidence type="ECO:0000313" key="3">
    <source>
        <dbReference type="EMBL" id="AMY24075.1"/>
    </source>
</evidence>
<evidence type="ECO:0000313" key="4">
    <source>
        <dbReference type="Proteomes" id="UP000076038"/>
    </source>
</evidence>
<protein>
    <submittedName>
        <fullName evidence="3">Porin MspA</fullName>
    </submittedName>
</protein>
<dbReference type="Gene3D" id="2.60.40.1650">
    <property type="entry name" value="Porin MspA (Ig-like beta-sandwich domain)"/>
    <property type="match status" value="1"/>
</dbReference>
<dbReference type="InterPro" id="IPR036435">
    <property type="entry name" value="Leukocidin/porin_MspA_sf"/>
</dbReference>
<dbReference type="AlphaFoldDB" id="A0A143QLN0"/>
<reference evidence="4" key="2">
    <citation type="submission" date="2016-04" db="EMBL/GenBank/DDBJ databases">
        <title>Complete Genome and Plasmid Sequences for Rhodococcus fascians D188 and Draft Sequences for Rhodococcus spp. Isolates PBTS 1 and PBTS 2.</title>
        <authorList>
            <person name="Stamer R."/>
            <person name="Vereecke D."/>
            <person name="Zhang Y."/>
            <person name="Schilkey F."/>
            <person name="Devitt N."/>
            <person name="Randall J."/>
        </authorList>
    </citation>
    <scope>NUCLEOTIDE SEQUENCE [LARGE SCALE GENOMIC DNA]</scope>
    <source>
        <strain evidence="4">PBTS2</strain>
    </source>
</reference>